<evidence type="ECO:0000256" key="3">
    <source>
        <dbReference type="ARBA" id="ARBA00023125"/>
    </source>
</evidence>
<dbReference type="AlphaFoldDB" id="A0A5E7A1N7"/>
<dbReference type="SUPFAM" id="SSF46785">
    <property type="entry name" value="Winged helix' DNA-binding domain"/>
    <property type="match status" value="1"/>
</dbReference>
<dbReference type="RefSeq" id="WP_150700784.1">
    <property type="nucleotide sequence ID" value="NZ_CABVIB010000002.1"/>
</dbReference>
<dbReference type="InterPro" id="IPR036388">
    <property type="entry name" value="WH-like_DNA-bd_sf"/>
</dbReference>
<dbReference type="GO" id="GO:0003677">
    <property type="term" value="F:DNA binding"/>
    <property type="evidence" value="ECO:0007669"/>
    <property type="project" value="UniProtKB-KW"/>
</dbReference>
<dbReference type="InterPro" id="IPR005119">
    <property type="entry name" value="LysR_subst-bd"/>
</dbReference>
<keyword evidence="4" id="KW-0804">Transcription</keyword>
<evidence type="ECO:0000313" key="7">
    <source>
        <dbReference type="Proteomes" id="UP000326018"/>
    </source>
</evidence>
<dbReference type="PRINTS" id="PR00039">
    <property type="entry name" value="HTHLYSR"/>
</dbReference>
<name>A0A5E7A1N7_PSEFL</name>
<dbReference type="PANTHER" id="PTHR30118">
    <property type="entry name" value="HTH-TYPE TRANSCRIPTIONAL REGULATOR LEUO-RELATED"/>
    <property type="match status" value="1"/>
</dbReference>
<accession>A0A5E7A1N7</accession>
<reference evidence="6 7" key="1">
    <citation type="submission" date="2019-09" db="EMBL/GenBank/DDBJ databases">
        <authorList>
            <person name="Chandra G."/>
            <person name="Truman W A."/>
        </authorList>
    </citation>
    <scope>NUCLEOTIDE SEQUENCE [LARGE SCALE GENOMIC DNA]</scope>
    <source>
        <strain evidence="6">PS712</strain>
    </source>
</reference>
<keyword evidence="2" id="KW-0805">Transcription regulation</keyword>
<organism evidence="6 7">
    <name type="scientific">Pseudomonas fluorescens</name>
    <dbReference type="NCBI Taxonomy" id="294"/>
    <lineage>
        <taxon>Bacteria</taxon>
        <taxon>Pseudomonadati</taxon>
        <taxon>Pseudomonadota</taxon>
        <taxon>Gammaproteobacteria</taxon>
        <taxon>Pseudomonadales</taxon>
        <taxon>Pseudomonadaceae</taxon>
        <taxon>Pseudomonas</taxon>
    </lineage>
</organism>
<dbReference type="InterPro" id="IPR050389">
    <property type="entry name" value="LysR-type_TF"/>
</dbReference>
<proteinExistence type="inferred from homology"/>
<sequence>MRYDLNLLPVFMALMEERSVTRAAVRLGITQPALSNALNRLRDTLRDPLFIRERYGIKPTQFAEEIAPVILETLARLDEVIIGRQHFDPATSTRQFNIAPNSFVEIVLMPGIIAKLREQAPGVKVSLTPFGNDLSDTGVISGTTDMALGRIIDPPDNVIVQHLMDDGLACVVRADHPDIDQAMSREQYERLRHVNVLPPGRLRVGVFQALERQGLRRELAISVTHFLAVPEIIAVTDYCATLPRLICKQIAKDPRLKVVSSPVDLGTFPVEIAWHVRYRNDPAHQWFRQMLVETAAELIAKPDESPI</sequence>
<dbReference type="Pfam" id="PF03466">
    <property type="entry name" value="LysR_substrate"/>
    <property type="match status" value="1"/>
</dbReference>
<dbReference type="InterPro" id="IPR036390">
    <property type="entry name" value="WH_DNA-bd_sf"/>
</dbReference>
<evidence type="ECO:0000256" key="4">
    <source>
        <dbReference type="ARBA" id="ARBA00023163"/>
    </source>
</evidence>
<evidence type="ECO:0000259" key="5">
    <source>
        <dbReference type="PROSITE" id="PS50931"/>
    </source>
</evidence>
<dbReference type="EMBL" id="CABVIB010000002">
    <property type="protein sequence ID" value="VVN72005.1"/>
    <property type="molecule type" value="Genomic_DNA"/>
</dbReference>
<dbReference type="InterPro" id="IPR000847">
    <property type="entry name" value="LysR_HTH_N"/>
</dbReference>
<dbReference type="SUPFAM" id="SSF53850">
    <property type="entry name" value="Periplasmic binding protein-like II"/>
    <property type="match status" value="1"/>
</dbReference>
<dbReference type="Gene3D" id="3.40.190.10">
    <property type="entry name" value="Periplasmic binding protein-like II"/>
    <property type="match status" value="2"/>
</dbReference>
<dbReference type="Pfam" id="PF00126">
    <property type="entry name" value="HTH_1"/>
    <property type="match status" value="1"/>
</dbReference>
<evidence type="ECO:0000313" key="6">
    <source>
        <dbReference type="EMBL" id="VVN72005.1"/>
    </source>
</evidence>
<protein>
    <submittedName>
        <fullName evidence="6">PCP degradation transcriptional activation protein</fullName>
    </submittedName>
</protein>
<dbReference type="PROSITE" id="PS50931">
    <property type="entry name" value="HTH_LYSR"/>
    <property type="match status" value="1"/>
</dbReference>
<dbReference type="Proteomes" id="UP000326018">
    <property type="component" value="Unassembled WGS sequence"/>
</dbReference>
<dbReference type="GO" id="GO:0003700">
    <property type="term" value="F:DNA-binding transcription factor activity"/>
    <property type="evidence" value="ECO:0007669"/>
    <property type="project" value="InterPro"/>
</dbReference>
<feature type="domain" description="HTH lysR-type" evidence="5">
    <location>
        <begin position="1"/>
        <end position="60"/>
    </location>
</feature>
<dbReference type="Gene3D" id="1.10.10.10">
    <property type="entry name" value="Winged helix-like DNA-binding domain superfamily/Winged helix DNA-binding domain"/>
    <property type="match status" value="1"/>
</dbReference>
<evidence type="ECO:0000256" key="1">
    <source>
        <dbReference type="ARBA" id="ARBA00009437"/>
    </source>
</evidence>
<dbReference type="PANTHER" id="PTHR30118:SF15">
    <property type="entry name" value="TRANSCRIPTIONAL REGULATORY PROTEIN"/>
    <property type="match status" value="1"/>
</dbReference>
<dbReference type="OrthoDB" id="8720143at2"/>
<evidence type="ECO:0000256" key="2">
    <source>
        <dbReference type="ARBA" id="ARBA00023015"/>
    </source>
</evidence>
<keyword evidence="3" id="KW-0238">DNA-binding</keyword>
<gene>
    <name evidence="6" type="primary">pcpR_1</name>
    <name evidence="6" type="ORF">PS712_00475</name>
</gene>
<comment type="similarity">
    <text evidence="1">Belongs to the LysR transcriptional regulatory family.</text>
</comment>